<gene>
    <name evidence="1" type="ORF">Q7C36_021341</name>
</gene>
<accession>A0AA88LQM4</accession>
<protein>
    <submittedName>
        <fullName evidence="1">Uncharacterized protein</fullName>
    </submittedName>
</protein>
<dbReference type="EMBL" id="JAVHJS010000023">
    <property type="protein sequence ID" value="KAK2819695.1"/>
    <property type="molecule type" value="Genomic_DNA"/>
</dbReference>
<dbReference type="AlphaFoldDB" id="A0AA88LQM4"/>
<dbReference type="Proteomes" id="UP001187315">
    <property type="component" value="Unassembled WGS sequence"/>
</dbReference>
<evidence type="ECO:0000313" key="1">
    <source>
        <dbReference type="EMBL" id="KAK2819695.1"/>
    </source>
</evidence>
<proteinExistence type="predicted"/>
<keyword evidence="2" id="KW-1185">Reference proteome</keyword>
<sequence length="100" mass="11097">MLHHPLVGQVTQLLCHLRLLEDTFRPDVASMRNQDRLRVSAQAEISQEVVYFLRHPCRLPAPASLKPVIAQATSNCVQALLAPSRATVPPILLSKRVSPL</sequence>
<comment type="caution">
    <text evidence="1">The sequence shown here is derived from an EMBL/GenBank/DDBJ whole genome shotgun (WGS) entry which is preliminary data.</text>
</comment>
<organism evidence="1 2">
    <name type="scientific">Tachysurus vachellii</name>
    <name type="common">Darkbarbel catfish</name>
    <name type="synonym">Pelteobagrus vachellii</name>
    <dbReference type="NCBI Taxonomy" id="175792"/>
    <lineage>
        <taxon>Eukaryota</taxon>
        <taxon>Metazoa</taxon>
        <taxon>Chordata</taxon>
        <taxon>Craniata</taxon>
        <taxon>Vertebrata</taxon>
        <taxon>Euteleostomi</taxon>
        <taxon>Actinopterygii</taxon>
        <taxon>Neopterygii</taxon>
        <taxon>Teleostei</taxon>
        <taxon>Ostariophysi</taxon>
        <taxon>Siluriformes</taxon>
        <taxon>Bagridae</taxon>
        <taxon>Tachysurus</taxon>
    </lineage>
</organism>
<reference evidence="1" key="1">
    <citation type="submission" date="2023-08" db="EMBL/GenBank/DDBJ databases">
        <title>Pelteobagrus vachellii genome.</title>
        <authorList>
            <person name="Liu H."/>
        </authorList>
    </citation>
    <scope>NUCLEOTIDE SEQUENCE</scope>
    <source>
        <strain evidence="1">PRFRI_2022a</strain>
        <tissue evidence="1">Muscle</tissue>
    </source>
</reference>
<name>A0AA88LQM4_TACVA</name>
<evidence type="ECO:0000313" key="2">
    <source>
        <dbReference type="Proteomes" id="UP001187315"/>
    </source>
</evidence>